<proteinExistence type="predicted"/>
<accession>A0A6J5XP99</accession>
<protein>
    <submittedName>
        <fullName evidence="2">Uncharacterized protein</fullName>
    </submittedName>
</protein>
<dbReference type="Proteomes" id="UP000507245">
    <property type="component" value="Unassembled WGS sequence"/>
</dbReference>
<evidence type="ECO:0000313" key="1">
    <source>
        <dbReference type="EMBL" id="CAB4283647.1"/>
    </source>
</evidence>
<sequence>MARLSRLYRSVGSRSPKRGWDVNVQTLIVKLGLNLVWRWLALRASIIEPISVVGVDSVFLVPIVRGGHEQFLGGERFGRGPFLFPATTTGLRHASE</sequence>
<keyword evidence="4" id="KW-1185">Reference proteome</keyword>
<reference evidence="4" key="1">
    <citation type="journal article" date="2020" name="Genome Biol.">
        <title>Gamete binning: chromosome-level and haplotype-resolved genome assembly enabled by high-throughput single-cell sequencing of gamete genomes.</title>
        <authorList>
            <person name="Campoy J.A."/>
            <person name="Sun H."/>
            <person name="Goel M."/>
            <person name="Jiao W.-B."/>
            <person name="Folz-Donahue K."/>
            <person name="Wang N."/>
            <person name="Rubio M."/>
            <person name="Liu C."/>
            <person name="Kukat C."/>
            <person name="Ruiz D."/>
            <person name="Huettel B."/>
            <person name="Schneeberger K."/>
        </authorList>
    </citation>
    <scope>NUCLEOTIDE SEQUENCE [LARGE SCALE GENOMIC DNA]</scope>
    <source>
        <strain evidence="4">cv. Rojo Pasion</strain>
    </source>
</reference>
<dbReference type="EMBL" id="CAEKDK010000006">
    <property type="protein sequence ID" value="CAB4283647.1"/>
    <property type="molecule type" value="Genomic_DNA"/>
</dbReference>
<dbReference type="EMBL" id="CAEKKB010000006">
    <property type="protein sequence ID" value="CAB4313932.1"/>
    <property type="molecule type" value="Genomic_DNA"/>
</dbReference>
<dbReference type="AlphaFoldDB" id="A0A6J5XP99"/>
<gene>
    <name evidence="1" type="ORF">CURHAP_LOCUS38610</name>
    <name evidence="2" type="ORF">ORAREDHAP_LOCUS37673</name>
</gene>
<evidence type="ECO:0000313" key="2">
    <source>
        <dbReference type="EMBL" id="CAB4313932.1"/>
    </source>
</evidence>
<dbReference type="Proteomes" id="UP000507222">
    <property type="component" value="Unassembled WGS sequence"/>
</dbReference>
<name>A0A6J5XP99_PRUAR</name>
<evidence type="ECO:0000313" key="4">
    <source>
        <dbReference type="Proteomes" id="UP000507245"/>
    </source>
</evidence>
<evidence type="ECO:0000313" key="3">
    <source>
        <dbReference type="Proteomes" id="UP000507222"/>
    </source>
</evidence>
<reference evidence="2 3" key="2">
    <citation type="submission" date="2020-05" db="EMBL/GenBank/DDBJ databases">
        <authorList>
            <person name="Campoy J."/>
            <person name="Schneeberger K."/>
            <person name="Spophaly S."/>
        </authorList>
    </citation>
    <scope>NUCLEOTIDE SEQUENCE [LARGE SCALE GENOMIC DNA]</scope>
    <source>
        <strain evidence="2">PruArmRojPasFocal</strain>
    </source>
</reference>
<organism evidence="2 4">
    <name type="scientific">Prunus armeniaca</name>
    <name type="common">Apricot</name>
    <name type="synonym">Armeniaca vulgaris</name>
    <dbReference type="NCBI Taxonomy" id="36596"/>
    <lineage>
        <taxon>Eukaryota</taxon>
        <taxon>Viridiplantae</taxon>
        <taxon>Streptophyta</taxon>
        <taxon>Embryophyta</taxon>
        <taxon>Tracheophyta</taxon>
        <taxon>Spermatophyta</taxon>
        <taxon>Magnoliopsida</taxon>
        <taxon>eudicotyledons</taxon>
        <taxon>Gunneridae</taxon>
        <taxon>Pentapetalae</taxon>
        <taxon>rosids</taxon>
        <taxon>fabids</taxon>
        <taxon>Rosales</taxon>
        <taxon>Rosaceae</taxon>
        <taxon>Amygdaloideae</taxon>
        <taxon>Amygdaleae</taxon>
        <taxon>Prunus</taxon>
    </lineage>
</organism>